<dbReference type="Proteomes" id="UP000810252">
    <property type="component" value="Unassembled WGS sequence"/>
</dbReference>
<reference evidence="2" key="1">
    <citation type="submission" date="2020-10" db="EMBL/GenBank/DDBJ databases">
        <authorList>
            <person name="Gilroy R."/>
        </authorList>
    </citation>
    <scope>NUCLEOTIDE SEQUENCE</scope>
    <source>
        <strain evidence="2">20514</strain>
    </source>
</reference>
<evidence type="ECO:0000313" key="2">
    <source>
        <dbReference type="EMBL" id="MBO8448581.1"/>
    </source>
</evidence>
<sequence length="471" mass="52349">MKVDDMTFSRFVNNDLPQAKMAEVEKALIEDGEIDASIQASILNYSVNKDYADDLLGTDEKNIAAKDRTTLYDDSKEVNDESLILKSTTMDSKLSKEEILKVQELVAKFKESSNAGISLEENLVTFYLAQRPGTFPEEARTVTNGLKSGIISFNSNLKKALENEGFDYEAELKNITSEMPVNEKYELYINFLAALQTLCVENLSPEQMSQLEDFQTIRERLVVKDEAITEDMLSDVEGKIRQLLENNNLCLGSIERLKDLMEGLPEGTGTIERIVTGSGQDMREKMIASMATYIAYRNEELESFRGQDLSPEAIAISVAAGVEEMRVMDDLNSGRTTVDKAIKILKIIGGIALFSLLAYVAFNCIVAVGSLSMMMFMVAFGSTVAATIGALLVSLFVVWSLTGSAIDVGKKVMDWSSRIFDVVVTTWRETIWPSLSAVLAGIREWFVSLFQKKAIAEVRQDGENIQRSMSM</sequence>
<keyword evidence="1" id="KW-0812">Transmembrane</keyword>
<proteinExistence type="predicted"/>
<feature type="transmembrane region" description="Helical" evidence="1">
    <location>
        <begin position="344"/>
        <end position="368"/>
    </location>
</feature>
<comment type="caution">
    <text evidence="2">The sequence shown here is derived from an EMBL/GenBank/DDBJ whole genome shotgun (WGS) entry which is preliminary data.</text>
</comment>
<reference evidence="2" key="2">
    <citation type="journal article" date="2021" name="PeerJ">
        <title>Extensive microbial diversity within the chicken gut microbiome revealed by metagenomics and culture.</title>
        <authorList>
            <person name="Gilroy R."/>
            <person name="Ravi A."/>
            <person name="Getino M."/>
            <person name="Pursley I."/>
            <person name="Horton D.L."/>
            <person name="Alikhan N.F."/>
            <person name="Baker D."/>
            <person name="Gharbi K."/>
            <person name="Hall N."/>
            <person name="Watson M."/>
            <person name="Adriaenssens E.M."/>
            <person name="Foster-Nyarko E."/>
            <person name="Jarju S."/>
            <person name="Secka A."/>
            <person name="Antonio M."/>
            <person name="Oren A."/>
            <person name="Chaudhuri R.R."/>
            <person name="La Ragione R."/>
            <person name="Hildebrand F."/>
            <person name="Pallen M.J."/>
        </authorList>
    </citation>
    <scope>NUCLEOTIDE SEQUENCE</scope>
    <source>
        <strain evidence="2">20514</strain>
    </source>
</reference>
<gene>
    <name evidence="2" type="ORF">IAC29_04845</name>
</gene>
<evidence type="ECO:0000313" key="3">
    <source>
        <dbReference type="Proteomes" id="UP000810252"/>
    </source>
</evidence>
<keyword evidence="1" id="KW-0472">Membrane</keyword>
<accession>A0A9D9EIB4</accession>
<keyword evidence="1" id="KW-1133">Transmembrane helix</keyword>
<evidence type="ECO:0000256" key="1">
    <source>
        <dbReference type="SAM" id="Phobius"/>
    </source>
</evidence>
<name>A0A9D9EIB4_9BACT</name>
<dbReference type="EMBL" id="JADIMQ010000072">
    <property type="protein sequence ID" value="MBO8448581.1"/>
    <property type="molecule type" value="Genomic_DNA"/>
</dbReference>
<feature type="transmembrane region" description="Helical" evidence="1">
    <location>
        <begin position="374"/>
        <end position="401"/>
    </location>
</feature>
<dbReference type="AlphaFoldDB" id="A0A9D9EIB4"/>
<protein>
    <submittedName>
        <fullName evidence="2">Uncharacterized protein</fullName>
    </submittedName>
</protein>
<organism evidence="2 3">
    <name type="scientific">Candidatus Cryptobacteroides merdigallinarum</name>
    <dbReference type="NCBI Taxonomy" id="2840770"/>
    <lineage>
        <taxon>Bacteria</taxon>
        <taxon>Pseudomonadati</taxon>
        <taxon>Bacteroidota</taxon>
        <taxon>Bacteroidia</taxon>
        <taxon>Bacteroidales</taxon>
        <taxon>Candidatus Cryptobacteroides</taxon>
    </lineage>
</organism>